<reference evidence="1 2" key="1">
    <citation type="journal article" date="2020" name="Int. J. Syst. Evol. Microbiol.">
        <title>Reclassification of Streptomyces castelarensis and Streptomyces sporoclivatus as later heterotypic synonyms of Streptomyces antimycoticus.</title>
        <authorList>
            <person name="Komaki H."/>
            <person name="Tamura T."/>
        </authorList>
    </citation>
    <scope>NUCLEOTIDE SEQUENCE [LARGE SCALE GENOMIC DNA]</scope>
    <source>
        <strain evidence="1 2">NBRC 100767</strain>
    </source>
</reference>
<protein>
    <submittedName>
        <fullName evidence="1">Uncharacterized protein</fullName>
    </submittedName>
</protein>
<evidence type="ECO:0000313" key="1">
    <source>
        <dbReference type="EMBL" id="BBJ43489.1"/>
    </source>
</evidence>
<dbReference type="InterPro" id="IPR052897">
    <property type="entry name" value="Sec-Metab_Biosynth_Hydrolase"/>
</dbReference>
<dbReference type="AlphaFoldDB" id="A0A499V3E0"/>
<sequence>MPIPGPGDPSQSIDLYIKPDKFRDAFLSNRLDASTAAVLAASQRPATPVAFAEPSKTPAWKTIPSWALVATEDHAIGADNERFMAKRAGSHTIDVDAPHAAYLTNPGAVTDLILQAAGSTSANAKPSLAKTGSSEQAAFLAGASGLAVASGAATFMLARKARAGT</sequence>
<dbReference type="PANTHER" id="PTHR37017:SF11">
    <property type="entry name" value="ESTERASE_LIPASE_THIOESTERASE DOMAIN-CONTAINING PROTEIN"/>
    <property type="match status" value="1"/>
</dbReference>
<dbReference type="InterPro" id="IPR029058">
    <property type="entry name" value="AB_hydrolase_fold"/>
</dbReference>
<evidence type="ECO:0000313" key="2">
    <source>
        <dbReference type="Proteomes" id="UP000463951"/>
    </source>
</evidence>
<gene>
    <name evidence="1" type="ORF">SSPO_062070</name>
</gene>
<proteinExistence type="predicted"/>
<dbReference type="EMBL" id="AP019620">
    <property type="protein sequence ID" value="BBJ43489.1"/>
    <property type="molecule type" value="Genomic_DNA"/>
</dbReference>
<dbReference type="PANTHER" id="PTHR37017">
    <property type="entry name" value="AB HYDROLASE-1 DOMAIN-CONTAINING PROTEIN-RELATED"/>
    <property type="match status" value="1"/>
</dbReference>
<organism evidence="1 2">
    <name type="scientific">Streptomyces antimycoticus</name>
    <dbReference type="NCBI Taxonomy" id="68175"/>
    <lineage>
        <taxon>Bacteria</taxon>
        <taxon>Bacillati</taxon>
        <taxon>Actinomycetota</taxon>
        <taxon>Actinomycetes</taxon>
        <taxon>Kitasatosporales</taxon>
        <taxon>Streptomycetaceae</taxon>
        <taxon>Streptomyces</taxon>
        <taxon>Streptomyces violaceusniger group</taxon>
    </lineage>
</organism>
<dbReference type="SUPFAM" id="SSF53474">
    <property type="entry name" value="alpha/beta-Hydrolases"/>
    <property type="match status" value="1"/>
</dbReference>
<accession>A0A499V3E0</accession>
<dbReference type="Proteomes" id="UP000463951">
    <property type="component" value="Chromosome"/>
</dbReference>
<name>A0A499V3E0_9ACTN</name>
<dbReference type="Gene3D" id="3.40.50.1820">
    <property type="entry name" value="alpha/beta hydrolase"/>
    <property type="match status" value="1"/>
</dbReference>